<keyword evidence="2" id="KW-1185">Reference proteome</keyword>
<dbReference type="InterPro" id="IPR023214">
    <property type="entry name" value="HAD_sf"/>
</dbReference>
<evidence type="ECO:0000313" key="1">
    <source>
        <dbReference type="EMBL" id="AKZ65149.1"/>
    </source>
</evidence>
<protein>
    <submittedName>
        <fullName evidence="1">Haloacid dehalogenase</fullName>
    </submittedName>
</protein>
<name>A0ABN4I2H7_9BURK</name>
<dbReference type="Gene3D" id="3.40.50.1000">
    <property type="entry name" value="HAD superfamily/HAD-like"/>
    <property type="match status" value="1"/>
</dbReference>
<gene>
    <name evidence="1" type="ORF">F506_04540</name>
</gene>
<dbReference type="InterPro" id="IPR036412">
    <property type="entry name" value="HAD-like_sf"/>
</dbReference>
<dbReference type="EMBL" id="CP011409">
    <property type="protein sequence ID" value="AKZ65149.1"/>
    <property type="molecule type" value="Genomic_DNA"/>
</dbReference>
<proteinExistence type="predicted"/>
<dbReference type="PANTHER" id="PTHR43611:SF3">
    <property type="entry name" value="FLAVIN MONONUCLEOTIDE HYDROLASE 1, CHLOROPLATIC"/>
    <property type="match status" value="1"/>
</dbReference>
<evidence type="ECO:0000313" key="2">
    <source>
        <dbReference type="Proteomes" id="UP000063429"/>
    </source>
</evidence>
<sequence length="219" mass="25053">MMQKFNPDYASPAGIRAVVFDFGGVLFDWNPLHLYQDLIPDAAEREHFLTNVCSPDWNIRQDGGRTLKDGTELLVAEHPQHEPMIRAFYDRWTDMLRGPLHDGVELLRTLHDKHVPLFGLTNWSSETFPYALANYDFLQIFRDIVVSGTEQCIKPDAVIYQIALTRYGEHLPGLKPSELVFLDDNAHNVDAARRLGWHAIHHVDCAETVKQLRELGLPV</sequence>
<reference evidence="2" key="1">
    <citation type="journal article" date="2015" name="Genome Announc.">
        <title>Complete Genome Sequence of Herbaspirillum hiltneri N3 (DSM 17495), Isolated from Surface-Sterilized Wheat Roots.</title>
        <authorList>
            <person name="Guizelini D."/>
            <person name="Saizaki P.M."/>
            <person name="Coimbra N.A."/>
            <person name="Weiss V.A."/>
            <person name="Faoro H."/>
            <person name="Sfeir M.Z."/>
            <person name="Baura V.A."/>
            <person name="Monteiro R.A."/>
            <person name="Chubatsu L.S."/>
            <person name="Souza E.M."/>
            <person name="Cruz L.M."/>
            <person name="Pedrosa F.O."/>
            <person name="Raittz R.T."/>
            <person name="Marchaukoski J.N."/>
            <person name="Steffens M.B."/>
        </authorList>
    </citation>
    <scope>NUCLEOTIDE SEQUENCE [LARGE SCALE GENOMIC DNA]</scope>
    <source>
        <strain evidence="2">N3</strain>
    </source>
</reference>
<dbReference type="SUPFAM" id="SSF56784">
    <property type="entry name" value="HAD-like"/>
    <property type="match status" value="1"/>
</dbReference>
<dbReference type="SFLD" id="SFLDS00003">
    <property type="entry name" value="Haloacid_Dehalogenase"/>
    <property type="match status" value="1"/>
</dbReference>
<organism evidence="1 2">
    <name type="scientific">Herbaspirillum hiltneri N3</name>
    <dbReference type="NCBI Taxonomy" id="1262470"/>
    <lineage>
        <taxon>Bacteria</taxon>
        <taxon>Pseudomonadati</taxon>
        <taxon>Pseudomonadota</taxon>
        <taxon>Betaproteobacteria</taxon>
        <taxon>Burkholderiales</taxon>
        <taxon>Oxalobacteraceae</taxon>
        <taxon>Herbaspirillum</taxon>
    </lineage>
</organism>
<dbReference type="NCBIfam" id="TIGR01509">
    <property type="entry name" value="HAD-SF-IA-v3"/>
    <property type="match status" value="1"/>
</dbReference>
<dbReference type="Pfam" id="PF00702">
    <property type="entry name" value="Hydrolase"/>
    <property type="match status" value="1"/>
</dbReference>
<dbReference type="PANTHER" id="PTHR43611">
    <property type="entry name" value="ALPHA-D-GLUCOSE 1-PHOSPHATE PHOSPHATASE"/>
    <property type="match status" value="1"/>
</dbReference>
<dbReference type="InterPro" id="IPR006439">
    <property type="entry name" value="HAD-SF_hydro_IA"/>
</dbReference>
<accession>A0ABN4I2H7</accession>
<dbReference type="CDD" id="cd02603">
    <property type="entry name" value="HAD_sEH-N_like"/>
    <property type="match status" value="1"/>
</dbReference>
<dbReference type="SFLD" id="SFLDG01129">
    <property type="entry name" value="C1.5:_HAD__Beta-PGM__Phosphata"/>
    <property type="match status" value="1"/>
</dbReference>
<dbReference type="Proteomes" id="UP000063429">
    <property type="component" value="Chromosome"/>
</dbReference>